<dbReference type="HOGENOM" id="CLU_034754_2_1_1"/>
<reference evidence="3 6" key="3">
    <citation type="submission" date="2018-06" db="EMBL/GenBank/DDBJ databases">
        <title>Population genomics shows no distinction between pathogenic Candida krusei and environmental Pichia kudriavzevii: One species, four names.</title>
        <authorList>
            <person name="Douglass A.P."/>
            <person name="Offei B."/>
            <person name="Braun-Galleani S."/>
            <person name="Coughlan A.Y."/>
            <person name="Martos A."/>
            <person name="Ortiz-Merino R.A."/>
            <person name="Byrne K.P."/>
            <person name="Wolfe K.H."/>
        </authorList>
    </citation>
    <scope>NUCLEOTIDE SEQUENCE [LARGE SCALE GENOMIC DNA]</scope>
    <source>
        <strain evidence="3 6">CBS573</strain>
    </source>
</reference>
<evidence type="ECO:0000313" key="6">
    <source>
        <dbReference type="Proteomes" id="UP000249293"/>
    </source>
</evidence>
<evidence type="ECO:0000313" key="3">
    <source>
        <dbReference type="EMBL" id="AWU76488.1"/>
    </source>
</evidence>
<comment type="similarity">
    <text evidence="1">Belongs to the cyclin family.</text>
</comment>
<reference evidence="4" key="2">
    <citation type="submission" date="2014-08" db="EMBL/GenBank/DDBJ databases">
        <title>Exploiting Issatchenkia orientalis SD108 for Succinic Acid Production.</title>
        <authorList>
            <person name="Xiao H."/>
            <person name="Shao Z."/>
            <person name="Jiang Y."/>
            <person name="Dole S."/>
            <person name="Zhao H."/>
        </authorList>
    </citation>
    <scope>NUCLEOTIDE SEQUENCE [LARGE SCALE GENOMIC DNA]</scope>
    <source>
        <strain evidence="4">SD108</strain>
    </source>
</reference>
<dbReference type="VEuPathDB" id="FungiDB:C5L36_0C04230"/>
<keyword evidence="6" id="KW-1185">Reference proteome</keyword>
<evidence type="ECO:0000256" key="1">
    <source>
        <dbReference type="RuleBase" id="RU000383"/>
    </source>
</evidence>
<dbReference type="Gene3D" id="1.10.472.10">
    <property type="entry name" value="Cyclin-like"/>
    <property type="match status" value="2"/>
</dbReference>
<evidence type="ECO:0000259" key="2">
    <source>
        <dbReference type="SMART" id="SM00385"/>
    </source>
</evidence>
<dbReference type="KEGG" id="pkz:C5L36_0C04230"/>
<gene>
    <name evidence="3" type="ORF">C5L36_0C04230</name>
    <name evidence="4" type="ORF">JL09_g288</name>
</gene>
<dbReference type="CDD" id="cd20513">
    <property type="entry name" value="CYCLIN_CCNC_rpt1"/>
    <property type="match status" value="1"/>
</dbReference>
<feature type="domain" description="Cyclin-like" evidence="2">
    <location>
        <begin position="55"/>
        <end position="154"/>
    </location>
</feature>
<dbReference type="GO" id="GO:0006357">
    <property type="term" value="P:regulation of transcription by RNA polymerase II"/>
    <property type="evidence" value="ECO:0007669"/>
    <property type="project" value="InterPro"/>
</dbReference>
<dbReference type="InterPro" id="IPR043198">
    <property type="entry name" value="Cyclin/Ssn8"/>
</dbReference>
<organism evidence="4 5">
    <name type="scientific">Pichia kudriavzevii</name>
    <name type="common">Yeast</name>
    <name type="synonym">Issatchenkia orientalis</name>
    <dbReference type="NCBI Taxonomy" id="4909"/>
    <lineage>
        <taxon>Eukaryota</taxon>
        <taxon>Fungi</taxon>
        <taxon>Dikarya</taxon>
        <taxon>Ascomycota</taxon>
        <taxon>Saccharomycotina</taxon>
        <taxon>Pichiomycetes</taxon>
        <taxon>Pichiales</taxon>
        <taxon>Pichiaceae</taxon>
        <taxon>Pichia</taxon>
    </lineage>
</organism>
<dbReference type="InterPro" id="IPR013763">
    <property type="entry name" value="Cyclin-like_dom"/>
</dbReference>
<keyword evidence="1" id="KW-0195">Cyclin</keyword>
<sequence length="449" mass="51168">MSADYWGSSQRAKWQFTKEKLHSYRLNIFQWEKQKLSTNPFYLRHDTNARIYIHQLISKLGRRLAMRQIVVATAEVYVSRFLTRVSLFEINIYMLVTAAIYLAGKVCECPQHIRTVLSEARNSWPEYVCADFTKLAELEYYLIDELECYLIIHCPYNSLNQLVNVLGRENKPSDIDKYDENGIRCHVNLTDQEIENTWHIINDSFITDLPLLYPPHVIAIAALHIVLVLRTETFDIQKGHAKMSSDSSLHIALDNTGQLTRNNWGNSPTKPKSKSSKVHLINTDKVTPGDVTSLQDDIDVLSPSTNVAAGLISSNNFSLKSNIKGSLPHNNQYMNVPQLQYQGGLRRKLSQSINSGQTRQHKNVVTTTMGVSTGKHNDTPDIYQNTRIEAFTNFLAGSNVNLEEIIDSVQQLLTLYETWQDYDESAVRQNFRILLMSVHTSSLKNGMLG</sequence>
<protein>
    <recommendedName>
        <fullName evidence="2">Cyclin-like domain-containing protein</fullName>
    </recommendedName>
</protein>
<dbReference type="AlphaFoldDB" id="A0A099P7Y5"/>
<dbReference type="SUPFAM" id="SSF47954">
    <property type="entry name" value="Cyclin-like"/>
    <property type="match status" value="2"/>
</dbReference>
<dbReference type="EMBL" id="JQFK01000002">
    <property type="protein sequence ID" value="KGK40334.1"/>
    <property type="molecule type" value="Genomic_DNA"/>
</dbReference>
<name>A0A099P7Y5_PICKU</name>
<dbReference type="RefSeq" id="XP_029321965.1">
    <property type="nucleotide sequence ID" value="XM_029466105.1"/>
</dbReference>
<dbReference type="InterPro" id="IPR006671">
    <property type="entry name" value="Cyclin_N"/>
</dbReference>
<dbReference type="eggNOG" id="KOG0794">
    <property type="taxonomic scope" value="Eukaryota"/>
</dbReference>
<dbReference type="InterPro" id="IPR036915">
    <property type="entry name" value="Cyclin-like_sf"/>
</dbReference>
<proteinExistence type="inferred from homology"/>
<dbReference type="SMART" id="SM00385">
    <property type="entry name" value="CYCLIN"/>
    <property type="match status" value="1"/>
</dbReference>
<reference evidence="5" key="1">
    <citation type="journal article" date="2014" name="Microb. Cell Fact.">
        <title>Exploiting Issatchenkia orientalis SD108 for succinic acid production.</title>
        <authorList>
            <person name="Xiao H."/>
            <person name="Shao Z."/>
            <person name="Jiang Y."/>
            <person name="Dole S."/>
            <person name="Zhao H."/>
        </authorList>
    </citation>
    <scope>NUCLEOTIDE SEQUENCE [LARGE SCALE GENOMIC DNA]</scope>
    <source>
        <strain evidence="5">SD108</strain>
    </source>
</reference>
<dbReference type="Pfam" id="PF00134">
    <property type="entry name" value="Cyclin_N"/>
    <property type="match status" value="1"/>
</dbReference>
<dbReference type="Proteomes" id="UP000249293">
    <property type="component" value="Chromosome 3"/>
</dbReference>
<dbReference type="Proteomes" id="UP000029867">
    <property type="component" value="Unassembled WGS sequence"/>
</dbReference>
<dbReference type="STRING" id="4909.A0A099P7Y5"/>
<evidence type="ECO:0000313" key="4">
    <source>
        <dbReference type="EMBL" id="KGK40334.1"/>
    </source>
</evidence>
<dbReference type="GO" id="GO:0016538">
    <property type="term" value="F:cyclin-dependent protein serine/threonine kinase regulator activity"/>
    <property type="evidence" value="ECO:0007669"/>
    <property type="project" value="InterPro"/>
</dbReference>
<accession>A0A099P7Y5</accession>
<dbReference type="GeneID" id="40384283"/>
<dbReference type="OrthoDB" id="10266018at2759"/>
<dbReference type="PANTHER" id="PTHR10026">
    <property type="entry name" value="CYCLIN"/>
    <property type="match status" value="1"/>
</dbReference>
<dbReference type="EMBL" id="CP028775">
    <property type="protein sequence ID" value="AWU76488.1"/>
    <property type="molecule type" value="Genomic_DNA"/>
</dbReference>
<evidence type="ECO:0000313" key="5">
    <source>
        <dbReference type="Proteomes" id="UP000029867"/>
    </source>
</evidence>